<dbReference type="SMART" id="SM00342">
    <property type="entry name" value="HTH_ARAC"/>
    <property type="match status" value="1"/>
</dbReference>
<keyword evidence="3" id="KW-0804">Transcription</keyword>
<reference evidence="8" key="1">
    <citation type="submission" date="2020-10" db="EMBL/GenBank/DDBJ databases">
        <authorList>
            <person name="Gilroy R."/>
        </authorList>
    </citation>
    <scope>NUCLEOTIDE SEQUENCE</scope>
    <source>
        <strain evidence="8">B3-2255</strain>
    </source>
</reference>
<dbReference type="PROSITE" id="PS01124">
    <property type="entry name" value="HTH_ARAC_FAMILY_2"/>
    <property type="match status" value="1"/>
</dbReference>
<dbReference type="SUPFAM" id="SSF46689">
    <property type="entry name" value="Homeodomain-like"/>
    <property type="match status" value="1"/>
</dbReference>
<keyword evidence="1" id="KW-0805">Transcription regulation</keyword>
<keyword evidence="5" id="KW-1133">Transmembrane helix</keyword>
<dbReference type="AlphaFoldDB" id="A0A9D9IZI0"/>
<evidence type="ECO:0000313" key="8">
    <source>
        <dbReference type="EMBL" id="MBO8482092.1"/>
    </source>
</evidence>
<dbReference type="Gene3D" id="1.25.40.10">
    <property type="entry name" value="Tetratricopeptide repeat domain"/>
    <property type="match status" value="1"/>
</dbReference>
<reference evidence="8" key="2">
    <citation type="journal article" date="2021" name="PeerJ">
        <title>Extensive microbial diversity within the chicken gut microbiome revealed by metagenomics and culture.</title>
        <authorList>
            <person name="Gilroy R."/>
            <person name="Ravi A."/>
            <person name="Getino M."/>
            <person name="Pursley I."/>
            <person name="Horton D.L."/>
            <person name="Alikhan N.F."/>
            <person name="Baker D."/>
            <person name="Gharbi K."/>
            <person name="Hall N."/>
            <person name="Watson M."/>
            <person name="Adriaenssens E.M."/>
            <person name="Foster-Nyarko E."/>
            <person name="Jarju S."/>
            <person name="Secka A."/>
            <person name="Antonio M."/>
            <person name="Oren A."/>
            <person name="Chaudhuri R.R."/>
            <person name="La Ragione R."/>
            <person name="Hildebrand F."/>
            <person name="Pallen M.J."/>
        </authorList>
    </citation>
    <scope>NUCLEOTIDE SEQUENCE</scope>
    <source>
        <strain evidence="8">B3-2255</strain>
    </source>
</reference>
<evidence type="ECO:0000256" key="2">
    <source>
        <dbReference type="ARBA" id="ARBA00023125"/>
    </source>
</evidence>
<dbReference type="InterPro" id="IPR009057">
    <property type="entry name" value="Homeodomain-like_sf"/>
</dbReference>
<sequence length="554" mass="62976">MKKAAILKKLVRAVFLWPFLLLPLSCNQAESPVQKRPMDYDDIGQFDSLITTATSAFRTAVRDNDTVTLIYAASSLAQAYLFSSDIDSVGYYLSAVEPYIPYGDPRINTYFYNTSGIYSLITDLNYVNALEYYLNGYDAIESGEQYFDKIALLLNISLLFYAQGNAEGMQYVETASRIAQEHDAGPYYMANIHLAKAQMHYLRGEFGQAEASVRASDSISTKEGLKRLFTPVNTLSAELCAREGRPEAADSCYAVAFEYASDADPEAAILLCMKYGDWCRSNGKNGEALKAYSEGLDYSDRHKYMVFRTDLLKRLSDSYYAAGDSSRALHYARKYIGLQDSTANSQKERDFNRLLRNRAEREYNLQLLEKERELMREEKKNAMAIAVCIIIIISISLVSAYLYRQKKNSEKLVAKYFEYTKRGEMQDIAQQSTCADKDYADSNLFMAINEVMKEKELYMNKNISLQTLSDELGTNKTYISASINKYAGMSFYRFVDTFRIKRATEIISMDKTVPFKKIADDIGYNSPSVFYSAFYRETGVTPGTFRNTVHRKNA</sequence>
<dbReference type="GO" id="GO:0043565">
    <property type="term" value="F:sequence-specific DNA binding"/>
    <property type="evidence" value="ECO:0007669"/>
    <property type="project" value="InterPro"/>
</dbReference>
<keyword evidence="2" id="KW-0238">DNA-binding</keyword>
<dbReference type="GO" id="GO:0003700">
    <property type="term" value="F:DNA-binding transcription factor activity"/>
    <property type="evidence" value="ECO:0007669"/>
    <property type="project" value="InterPro"/>
</dbReference>
<name>A0A9D9IZI0_9BACT</name>
<dbReference type="SUPFAM" id="SSF48452">
    <property type="entry name" value="TPR-like"/>
    <property type="match status" value="2"/>
</dbReference>
<dbReference type="InterPro" id="IPR018060">
    <property type="entry name" value="HTH_AraC"/>
</dbReference>
<proteinExistence type="predicted"/>
<dbReference type="EMBL" id="JADILY010000127">
    <property type="protein sequence ID" value="MBO8482092.1"/>
    <property type="molecule type" value="Genomic_DNA"/>
</dbReference>
<evidence type="ECO:0000259" key="7">
    <source>
        <dbReference type="PROSITE" id="PS01124"/>
    </source>
</evidence>
<keyword evidence="6" id="KW-0732">Signal</keyword>
<dbReference type="Gene3D" id="1.10.10.60">
    <property type="entry name" value="Homeodomain-like"/>
    <property type="match status" value="2"/>
</dbReference>
<feature type="domain" description="HTH araC/xylS-type" evidence="7">
    <location>
        <begin position="449"/>
        <end position="548"/>
    </location>
</feature>
<keyword evidence="5" id="KW-0812">Transmembrane</keyword>
<dbReference type="InterPro" id="IPR011990">
    <property type="entry name" value="TPR-like_helical_dom_sf"/>
</dbReference>
<dbReference type="PANTHER" id="PTHR43280">
    <property type="entry name" value="ARAC-FAMILY TRANSCRIPTIONAL REGULATOR"/>
    <property type="match status" value="1"/>
</dbReference>
<evidence type="ECO:0000256" key="4">
    <source>
        <dbReference type="SAM" id="Coils"/>
    </source>
</evidence>
<dbReference type="Proteomes" id="UP000823772">
    <property type="component" value="Unassembled WGS sequence"/>
</dbReference>
<evidence type="ECO:0000256" key="1">
    <source>
        <dbReference type="ARBA" id="ARBA00023015"/>
    </source>
</evidence>
<comment type="caution">
    <text evidence="8">The sequence shown here is derived from an EMBL/GenBank/DDBJ whole genome shotgun (WGS) entry which is preliminary data.</text>
</comment>
<keyword evidence="5" id="KW-0472">Membrane</keyword>
<keyword evidence="4" id="KW-0175">Coiled coil</keyword>
<gene>
    <name evidence="8" type="ORF">IAC87_06055</name>
</gene>
<evidence type="ECO:0000256" key="6">
    <source>
        <dbReference type="SAM" id="SignalP"/>
    </source>
</evidence>
<feature type="chain" id="PRO_5038692961" evidence="6">
    <location>
        <begin position="29"/>
        <end position="554"/>
    </location>
</feature>
<feature type="coiled-coil region" evidence="4">
    <location>
        <begin position="358"/>
        <end position="385"/>
    </location>
</feature>
<feature type="transmembrane region" description="Helical" evidence="5">
    <location>
        <begin position="382"/>
        <end position="403"/>
    </location>
</feature>
<evidence type="ECO:0000256" key="3">
    <source>
        <dbReference type="ARBA" id="ARBA00023163"/>
    </source>
</evidence>
<evidence type="ECO:0000313" key="9">
    <source>
        <dbReference type="Proteomes" id="UP000823772"/>
    </source>
</evidence>
<dbReference type="Pfam" id="PF12833">
    <property type="entry name" value="HTH_18"/>
    <property type="match status" value="1"/>
</dbReference>
<feature type="signal peptide" evidence="6">
    <location>
        <begin position="1"/>
        <end position="28"/>
    </location>
</feature>
<accession>A0A9D9IZI0</accession>
<dbReference type="PANTHER" id="PTHR43280:SF29">
    <property type="entry name" value="ARAC-FAMILY TRANSCRIPTIONAL REGULATOR"/>
    <property type="match status" value="1"/>
</dbReference>
<organism evidence="8 9">
    <name type="scientific">Candidatus Merdivivens faecigallinarum</name>
    <dbReference type="NCBI Taxonomy" id="2840871"/>
    <lineage>
        <taxon>Bacteria</taxon>
        <taxon>Pseudomonadati</taxon>
        <taxon>Bacteroidota</taxon>
        <taxon>Bacteroidia</taxon>
        <taxon>Bacteroidales</taxon>
        <taxon>Muribaculaceae</taxon>
        <taxon>Muribaculaceae incertae sedis</taxon>
        <taxon>Candidatus Merdivivens</taxon>
    </lineage>
</organism>
<evidence type="ECO:0000256" key="5">
    <source>
        <dbReference type="SAM" id="Phobius"/>
    </source>
</evidence>
<protein>
    <submittedName>
        <fullName evidence="8">AraC family transcriptional regulator</fullName>
    </submittedName>
</protein>